<dbReference type="InterPro" id="IPR050904">
    <property type="entry name" value="Adhesion/Biosynth-related"/>
</dbReference>
<dbReference type="InterPro" id="IPR036378">
    <property type="entry name" value="FAS1_dom_sf"/>
</dbReference>
<gene>
    <name evidence="2" type="ORF">QYS49_39730</name>
</gene>
<dbReference type="InterPro" id="IPR000782">
    <property type="entry name" value="FAS1_domain"/>
</dbReference>
<dbReference type="Proteomes" id="UP001230496">
    <property type="component" value="Chromosome"/>
</dbReference>
<sequence length="174" mass="20203">MKRRDVILFVGIIVASIIGTKTFAEPLRKHSSEEIGAEEVERIIKTIKNNPEFSIFYNAIEEAELSKEIAKLDKMTLMIPSNKAFRLLPEDVWENFMDEDNKEDLVKLLNYHVIPEKVNFDDLNRADNLETLQNQSVKIFKGEDLKIENAVVQEKHEETSDVIIYKIDRLIMPL</sequence>
<dbReference type="AlphaFoldDB" id="A0AA51NBA1"/>
<dbReference type="PANTHER" id="PTHR10900:SF77">
    <property type="entry name" value="FI19380P1"/>
    <property type="match status" value="1"/>
</dbReference>
<evidence type="ECO:0000259" key="1">
    <source>
        <dbReference type="PROSITE" id="PS50213"/>
    </source>
</evidence>
<organism evidence="2 3">
    <name type="scientific">Marivirga salinarum</name>
    <dbReference type="NCBI Taxonomy" id="3059078"/>
    <lineage>
        <taxon>Bacteria</taxon>
        <taxon>Pseudomonadati</taxon>
        <taxon>Bacteroidota</taxon>
        <taxon>Cytophagia</taxon>
        <taxon>Cytophagales</taxon>
        <taxon>Marivirgaceae</taxon>
        <taxon>Marivirga</taxon>
    </lineage>
</organism>
<protein>
    <submittedName>
        <fullName evidence="2">Fasciclin domain-containing protein</fullName>
    </submittedName>
</protein>
<feature type="domain" description="FAS1" evidence="1">
    <location>
        <begin position="40"/>
        <end position="171"/>
    </location>
</feature>
<dbReference type="SMART" id="SM00554">
    <property type="entry name" value="FAS1"/>
    <property type="match status" value="1"/>
</dbReference>
<dbReference type="EMBL" id="CP129971">
    <property type="protein sequence ID" value="WMN11844.1"/>
    <property type="molecule type" value="Genomic_DNA"/>
</dbReference>
<dbReference type="KEGG" id="msaa:QYS49_39730"/>
<dbReference type="Pfam" id="PF02469">
    <property type="entry name" value="Fasciclin"/>
    <property type="match status" value="1"/>
</dbReference>
<dbReference type="RefSeq" id="WP_308349555.1">
    <property type="nucleotide sequence ID" value="NZ_CP129971.1"/>
</dbReference>
<evidence type="ECO:0000313" key="3">
    <source>
        <dbReference type="Proteomes" id="UP001230496"/>
    </source>
</evidence>
<accession>A0AA51NBA1</accession>
<dbReference type="PROSITE" id="PS50213">
    <property type="entry name" value="FAS1"/>
    <property type="match status" value="1"/>
</dbReference>
<dbReference type="SUPFAM" id="SSF82153">
    <property type="entry name" value="FAS1 domain"/>
    <property type="match status" value="1"/>
</dbReference>
<dbReference type="PANTHER" id="PTHR10900">
    <property type="entry name" value="PERIOSTIN-RELATED"/>
    <property type="match status" value="1"/>
</dbReference>
<keyword evidence="3" id="KW-1185">Reference proteome</keyword>
<name>A0AA51NBA1_9BACT</name>
<evidence type="ECO:0000313" key="2">
    <source>
        <dbReference type="EMBL" id="WMN11844.1"/>
    </source>
</evidence>
<proteinExistence type="predicted"/>
<reference evidence="2 3" key="1">
    <citation type="submission" date="2023-08" db="EMBL/GenBank/DDBJ databases">
        <title>Comparative genomics and taxonomic characterization of three novel marine species of genus Marivirga.</title>
        <authorList>
            <person name="Muhammad N."/>
            <person name="Kim S.-G."/>
        </authorList>
    </citation>
    <scope>NUCLEOTIDE SEQUENCE [LARGE SCALE GENOMIC DNA]</scope>
    <source>
        <strain evidence="2 3">BDSF4-3</strain>
    </source>
</reference>
<dbReference type="Gene3D" id="2.30.180.10">
    <property type="entry name" value="FAS1 domain"/>
    <property type="match status" value="1"/>
</dbReference>
<dbReference type="GO" id="GO:0005615">
    <property type="term" value="C:extracellular space"/>
    <property type="evidence" value="ECO:0007669"/>
    <property type="project" value="TreeGrafter"/>
</dbReference>